<keyword evidence="1" id="KW-1185">Reference proteome</keyword>
<accession>A0A6J2JH42</accession>
<proteinExistence type="predicted"/>
<sequence length="216" mass="24801">MDPRKNRSTPRKCGTWITDGKSIIIDATLATNVTKLQEKILNDLSWNVKLKLLNEYPSSKPSGGSPVLRNAISDALMKKQGPNVIDRRVGIAALIQRRQDEGTQHPDPESDENTMRLKLFRLMYETVRDSDMKANKAVQIRQQYQNSTPFEVGYLIGDITDKYNVMIDIAATLKRLYREWKPLEHINAYEQIASQAIEISHLIDMAKYVSKRKQRL</sequence>
<evidence type="ECO:0000313" key="1">
    <source>
        <dbReference type="Proteomes" id="UP000504629"/>
    </source>
</evidence>
<protein>
    <submittedName>
        <fullName evidence="2">Uncharacterized protein LOC114241823</fullName>
    </submittedName>
</protein>
<dbReference type="RefSeq" id="XP_028028603.1">
    <property type="nucleotide sequence ID" value="XM_028172802.1"/>
</dbReference>
<dbReference type="OrthoDB" id="7471570at2759"/>
<organism evidence="1 2">
    <name type="scientific">Bombyx mandarina</name>
    <name type="common">Wild silk moth</name>
    <name type="synonym">Wild silkworm</name>
    <dbReference type="NCBI Taxonomy" id="7092"/>
    <lineage>
        <taxon>Eukaryota</taxon>
        <taxon>Metazoa</taxon>
        <taxon>Ecdysozoa</taxon>
        <taxon>Arthropoda</taxon>
        <taxon>Hexapoda</taxon>
        <taxon>Insecta</taxon>
        <taxon>Pterygota</taxon>
        <taxon>Neoptera</taxon>
        <taxon>Endopterygota</taxon>
        <taxon>Lepidoptera</taxon>
        <taxon>Glossata</taxon>
        <taxon>Ditrysia</taxon>
        <taxon>Bombycoidea</taxon>
        <taxon>Bombycidae</taxon>
        <taxon>Bombycinae</taxon>
        <taxon>Bombyx</taxon>
    </lineage>
</organism>
<dbReference type="GeneID" id="114241823"/>
<reference evidence="2" key="1">
    <citation type="submission" date="2025-08" db="UniProtKB">
        <authorList>
            <consortium name="RefSeq"/>
        </authorList>
    </citation>
    <scope>IDENTIFICATION</scope>
    <source>
        <tissue evidence="2">Silk gland</tissue>
    </source>
</reference>
<gene>
    <name evidence="2" type="primary">LOC114241823</name>
</gene>
<evidence type="ECO:0000313" key="2">
    <source>
        <dbReference type="RefSeq" id="XP_028028603.1"/>
    </source>
</evidence>
<dbReference type="Proteomes" id="UP000504629">
    <property type="component" value="Unplaced"/>
</dbReference>
<name>A0A6J2JH42_BOMMA</name>
<dbReference type="AlphaFoldDB" id="A0A6J2JH42"/>
<dbReference type="KEGG" id="bman:114241823"/>